<evidence type="ECO:0008006" key="3">
    <source>
        <dbReference type="Google" id="ProtNLM"/>
    </source>
</evidence>
<accession>A0A9Q0RSE4</accession>
<proteinExistence type="predicted"/>
<comment type="caution">
    <text evidence="1">The sequence shown here is derived from an EMBL/GenBank/DDBJ whole genome shotgun (WGS) entry which is preliminary data.</text>
</comment>
<evidence type="ECO:0000313" key="2">
    <source>
        <dbReference type="Proteomes" id="UP001142055"/>
    </source>
</evidence>
<gene>
    <name evidence="1" type="ORF">RDWZM_003281</name>
</gene>
<dbReference type="OMA" id="FPLGICK"/>
<dbReference type="AlphaFoldDB" id="A0A9Q0RSE4"/>
<dbReference type="InterPro" id="IPR032675">
    <property type="entry name" value="LRR_dom_sf"/>
</dbReference>
<sequence length="515" mass="60166">MITPSTTMERDSFARISDYLCEDILMHLAPDQKIKLECVSRQFQRTIYRRQRRLVISPGSNEWTKVKNAILKRFVGDYSVKHRIDARLFDLILSKFRHIDDIVINYNIDTSNMDELFGSMMEHCIRIRRLNVNFFNISEQTLDEFGQIFGHSLRVIKSSYVSDNKIPYSYALLKHCSNLVSLKSSEFMSEQLWNNVYNTMVENENEDDDDQIETVIESNANDSIVLPNLKSCRLSVTSEEGVNQLERFSEVYMNKLEKIQVELVDYIYRSHYMVNFIFPLGICKFRNLRECLLTLKYNGGYDADFVWINNGLNGIANDCPKICHLGIDFIGHQDFFINHVLQALNCFKYLPHLSISVSMYNKGLVFPPLKSVQQLDLSYPRLYQCTCLKQLVQSYPRLTNLRLNWMYFFNDVLLNSLVGMKQLQQLQVGGLCPPDVSTNGLSTFLNTAPQIRSIVFDKKPKINIKTIDMLIEFVQKRPSIYYEFDLCLRDSEVEEKREFDQYFSSVPLPKNMSIR</sequence>
<evidence type="ECO:0000313" key="1">
    <source>
        <dbReference type="EMBL" id="KAJ6224736.1"/>
    </source>
</evidence>
<dbReference type="OrthoDB" id="6478838at2759"/>
<name>A0A9Q0RSE4_BLOTA</name>
<organism evidence="1 2">
    <name type="scientific">Blomia tropicalis</name>
    <name type="common">Mite</name>
    <dbReference type="NCBI Taxonomy" id="40697"/>
    <lineage>
        <taxon>Eukaryota</taxon>
        <taxon>Metazoa</taxon>
        <taxon>Ecdysozoa</taxon>
        <taxon>Arthropoda</taxon>
        <taxon>Chelicerata</taxon>
        <taxon>Arachnida</taxon>
        <taxon>Acari</taxon>
        <taxon>Acariformes</taxon>
        <taxon>Sarcoptiformes</taxon>
        <taxon>Astigmata</taxon>
        <taxon>Glycyphagoidea</taxon>
        <taxon>Echimyopodidae</taxon>
        <taxon>Blomia</taxon>
    </lineage>
</organism>
<dbReference type="SUPFAM" id="SSF52047">
    <property type="entry name" value="RNI-like"/>
    <property type="match status" value="1"/>
</dbReference>
<dbReference type="Proteomes" id="UP001142055">
    <property type="component" value="Chromosome 1"/>
</dbReference>
<dbReference type="EMBL" id="JAPWDV010000001">
    <property type="protein sequence ID" value="KAJ6224736.1"/>
    <property type="molecule type" value="Genomic_DNA"/>
</dbReference>
<dbReference type="Gene3D" id="3.80.10.10">
    <property type="entry name" value="Ribonuclease Inhibitor"/>
    <property type="match status" value="1"/>
</dbReference>
<reference evidence="1" key="1">
    <citation type="submission" date="2022-12" db="EMBL/GenBank/DDBJ databases">
        <title>Genome assemblies of Blomia tropicalis.</title>
        <authorList>
            <person name="Cui Y."/>
        </authorList>
    </citation>
    <scope>NUCLEOTIDE SEQUENCE</scope>
    <source>
        <tissue evidence="1">Adult mites</tissue>
    </source>
</reference>
<protein>
    <recommendedName>
        <fullName evidence="3">F-box domain-containing protein</fullName>
    </recommendedName>
</protein>
<keyword evidence="2" id="KW-1185">Reference proteome</keyword>